<dbReference type="UniPathway" id="UPA00895"/>
<keyword evidence="2 5" id="KW-0812">Transmembrane</keyword>
<evidence type="ECO:0000256" key="1">
    <source>
        <dbReference type="ARBA" id="ARBA00004141"/>
    </source>
</evidence>
<feature type="transmembrane region" description="Helical" evidence="5">
    <location>
        <begin position="69"/>
        <end position="85"/>
    </location>
</feature>
<feature type="domain" description="Methylamine utilisation protein MauE" evidence="6">
    <location>
        <begin position="4"/>
        <end position="122"/>
    </location>
</feature>
<keyword evidence="4 5" id="KW-0472">Membrane</keyword>
<dbReference type="GO" id="GO:0016020">
    <property type="term" value="C:membrane"/>
    <property type="evidence" value="ECO:0007669"/>
    <property type="project" value="UniProtKB-SubCell"/>
</dbReference>
<reference evidence="7 8" key="1">
    <citation type="submission" date="2020-08" db="EMBL/GenBank/DDBJ databases">
        <title>Cohnella phylogeny.</title>
        <authorList>
            <person name="Dunlap C."/>
        </authorList>
    </citation>
    <scope>NUCLEOTIDE SEQUENCE [LARGE SCALE GENOMIC DNA]</scope>
    <source>
        <strain evidence="7 8">DSM 25239</strain>
    </source>
</reference>
<evidence type="ECO:0000256" key="2">
    <source>
        <dbReference type="ARBA" id="ARBA00022692"/>
    </source>
</evidence>
<evidence type="ECO:0000313" key="7">
    <source>
        <dbReference type="EMBL" id="MBB6694222.1"/>
    </source>
</evidence>
<evidence type="ECO:0000256" key="5">
    <source>
        <dbReference type="SAM" id="Phobius"/>
    </source>
</evidence>
<dbReference type="AlphaFoldDB" id="A0A841U3X5"/>
<dbReference type="EMBL" id="JACJVR010000087">
    <property type="protein sequence ID" value="MBB6694222.1"/>
    <property type="molecule type" value="Genomic_DNA"/>
</dbReference>
<evidence type="ECO:0000256" key="3">
    <source>
        <dbReference type="ARBA" id="ARBA00022989"/>
    </source>
</evidence>
<dbReference type="Pfam" id="PF07291">
    <property type="entry name" value="MauE"/>
    <property type="match status" value="1"/>
</dbReference>
<organism evidence="7 8">
    <name type="scientific">Cohnella xylanilytica</name>
    <dbReference type="NCBI Taxonomy" id="557555"/>
    <lineage>
        <taxon>Bacteria</taxon>
        <taxon>Bacillati</taxon>
        <taxon>Bacillota</taxon>
        <taxon>Bacilli</taxon>
        <taxon>Bacillales</taxon>
        <taxon>Paenibacillaceae</taxon>
        <taxon>Cohnella</taxon>
    </lineage>
</organism>
<comment type="subcellular location">
    <subcellularLocation>
        <location evidence="1">Membrane</location>
        <topology evidence="1">Multi-pass membrane protein</topology>
    </subcellularLocation>
</comment>
<feature type="transmembrane region" description="Helical" evidence="5">
    <location>
        <begin position="6"/>
        <end position="22"/>
    </location>
</feature>
<gene>
    <name evidence="7" type="ORF">H7B90_22765</name>
</gene>
<dbReference type="GO" id="GO:0030416">
    <property type="term" value="P:methylamine metabolic process"/>
    <property type="evidence" value="ECO:0007669"/>
    <property type="project" value="InterPro"/>
</dbReference>
<dbReference type="RefSeq" id="WP_185138194.1">
    <property type="nucleotide sequence ID" value="NZ_BORM01000031.1"/>
</dbReference>
<sequence length="171" mass="19039">MLRLFIDAGIALLFLSAFYFKIRTPRDTIRNIRSYRIVEGKWAVAAAVLLLAAELSIGFGFAYDAFGRWKEVAAVGMLVFFLFALSKKNSRDSVDCGCFGSIHWLNRHPYGRNVAMILAIAAREWLPGRDASVQSSTLLLLLIVLLILAADLAVLIRLEKEYSADGDLRAL</sequence>
<keyword evidence="8" id="KW-1185">Reference proteome</keyword>
<feature type="transmembrane region" description="Helical" evidence="5">
    <location>
        <begin position="138"/>
        <end position="158"/>
    </location>
</feature>
<accession>A0A841U3X5</accession>
<comment type="caution">
    <text evidence="7">The sequence shown here is derived from an EMBL/GenBank/DDBJ whole genome shotgun (WGS) entry which is preliminary data.</text>
</comment>
<proteinExistence type="predicted"/>
<feature type="transmembrane region" description="Helical" evidence="5">
    <location>
        <begin position="42"/>
        <end position="63"/>
    </location>
</feature>
<evidence type="ECO:0000259" key="6">
    <source>
        <dbReference type="Pfam" id="PF07291"/>
    </source>
</evidence>
<dbReference type="Proteomes" id="UP000553776">
    <property type="component" value="Unassembled WGS sequence"/>
</dbReference>
<evidence type="ECO:0000313" key="8">
    <source>
        <dbReference type="Proteomes" id="UP000553776"/>
    </source>
</evidence>
<name>A0A841U3X5_9BACL</name>
<keyword evidence="3 5" id="KW-1133">Transmembrane helix</keyword>
<dbReference type="InterPro" id="IPR009908">
    <property type="entry name" value="Methylamine_util_MauE"/>
</dbReference>
<evidence type="ECO:0000256" key="4">
    <source>
        <dbReference type="ARBA" id="ARBA00023136"/>
    </source>
</evidence>
<protein>
    <recommendedName>
        <fullName evidence="6">Methylamine utilisation protein MauE domain-containing protein</fullName>
    </recommendedName>
</protein>